<evidence type="ECO:0000313" key="2">
    <source>
        <dbReference type="Proteomes" id="UP000532121"/>
    </source>
</evidence>
<dbReference type="Proteomes" id="UP000532121">
    <property type="component" value="Unassembled WGS sequence"/>
</dbReference>
<dbReference type="EMBL" id="JABASA010000006">
    <property type="protein sequence ID" value="NMD48803.1"/>
    <property type="molecule type" value="Genomic_DNA"/>
</dbReference>
<comment type="caution">
    <text evidence="1">The sequence shown here is derived from an EMBL/GenBank/DDBJ whole genome shotgun (WGS) entry which is preliminary data.</text>
</comment>
<sequence length="177" mass="21254">MSKQLRIRELRQHIRALSEKEREDLICHLYKKNNEASLLLEQLFLGPEANETIVREFDQKLEKMYRRIRSFEFENAKKLFRETKKVVTDVTLLAEINLSFAYYATVFTYDYGDMYGDFYDTTAKAFIAAMNEAERNPDFARKHQKRFRDIYEMANWMAWGFGEVVVEEFARVDWDNI</sequence>
<dbReference type="RefSeq" id="WP_193523244.1">
    <property type="nucleotide sequence ID" value="NZ_JABASA010000006.1"/>
</dbReference>
<name>A0A7X9QFZ2_STRRT</name>
<gene>
    <name evidence="1" type="ORF">HHO37_03725</name>
</gene>
<dbReference type="AlphaFoldDB" id="A0A7X9QFZ2"/>
<evidence type="ECO:0000313" key="1">
    <source>
        <dbReference type="EMBL" id="NMD48803.1"/>
    </source>
</evidence>
<proteinExistence type="predicted"/>
<reference evidence="1 2" key="1">
    <citation type="submission" date="2020-04" db="EMBL/GenBank/DDBJ databases">
        <title>MicrobeNet Type strains.</title>
        <authorList>
            <person name="Nicholson A.C."/>
        </authorList>
    </citation>
    <scope>NUCLEOTIDE SEQUENCE [LARGE SCALE GENOMIC DNA]</scope>
    <source>
        <strain evidence="1 2">DSM 22768</strain>
    </source>
</reference>
<accession>A0A7X9QFZ2</accession>
<protein>
    <submittedName>
        <fullName evidence="1">Uncharacterized protein</fullName>
    </submittedName>
</protein>
<organism evidence="1 2">
    <name type="scientific">Streptococcus ratti</name>
    <dbReference type="NCBI Taxonomy" id="1341"/>
    <lineage>
        <taxon>Bacteria</taxon>
        <taxon>Bacillati</taxon>
        <taxon>Bacillota</taxon>
        <taxon>Bacilli</taxon>
        <taxon>Lactobacillales</taxon>
        <taxon>Streptococcaceae</taxon>
        <taxon>Streptococcus</taxon>
    </lineage>
</organism>